<comment type="caution">
    <text evidence="8">The sequence shown here is derived from an EMBL/GenBank/DDBJ whole genome shotgun (WGS) entry which is preliminary data.</text>
</comment>
<evidence type="ECO:0000256" key="7">
    <source>
        <dbReference type="SAM" id="Phobius"/>
    </source>
</evidence>
<keyword evidence="7" id="KW-1133">Transmembrane helix</keyword>
<dbReference type="Gene3D" id="3.40.190.10">
    <property type="entry name" value="Periplasmic binding protein-like II"/>
    <property type="match status" value="2"/>
</dbReference>
<dbReference type="PIRSF" id="PIRSF002854">
    <property type="entry name" value="MetQ"/>
    <property type="match status" value="1"/>
</dbReference>
<dbReference type="EMBL" id="JAAXPM010000002">
    <property type="protein sequence ID" value="NKY66669.1"/>
    <property type="molecule type" value="Genomic_DNA"/>
</dbReference>
<dbReference type="OrthoDB" id="9812878at2"/>
<keyword evidence="4" id="KW-0564">Palmitate</keyword>
<dbReference type="Proteomes" id="UP000585749">
    <property type="component" value="Unassembled WGS sequence"/>
</dbReference>
<keyword evidence="2" id="KW-0732">Signal</keyword>
<evidence type="ECO:0000256" key="2">
    <source>
        <dbReference type="ARBA" id="ARBA00022729"/>
    </source>
</evidence>
<name>A0A7X6LN23_WEIHE</name>
<evidence type="ECO:0000256" key="5">
    <source>
        <dbReference type="ARBA" id="ARBA00023288"/>
    </source>
</evidence>
<dbReference type="GO" id="GO:0016020">
    <property type="term" value="C:membrane"/>
    <property type="evidence" value="ECO:0007669"/>
    <property type="project" value="UniProtKB-SubCell"/>
</dbReference>
<comment type="subcellular location">
    <subcellularLocation>
        <location evidence="1">Membrane</location>
        <topology evidence="1">Lipid-anchor</topology>
    </subcellularLocation>
</comment>
<dbReference type="InterPro" id="IPR004872">
    <property type="entry name" value="Lipoprotein_NlpA"/>
</dbReference>
<keyword evidence="3 7" id="KW-0472">Membrane</keyword>
<dbReference type="PANTHER" id="PTHR30429:SF0">
    <property type="entry name" value="METHIONINE-BINDING LIPOPROTEIN METQ"/>
    <property type="match status" value="1"/>
</dbReference>
<evidence type="ECO:0000256" key="3">
    <source>
        <dbReference type="ARBA" id="ARBA00023136"/>
    </source>
</evidence>
<evidence type="ECO:0000256" key="1">
    <source>
        <dbReference type="ARBA" id="ARBA00004635"/>
    </source>
</evidence>
<keyword evidence="5 6" id="KW-0449">Lipoprotein</keyword>
<comment type="similarity">
    <text evidence="6">Belongs to the nlpA lipoprotein family.</text>
</comment>
<keyword evidence="7" id="KW-0812">Transmembrane</keyword>
<feature type="transmembrane region" description="Helical" evidence="7">
    <location>
        <begin position="29"/>
        <end position="51"/>
    </location>
</feature>
<protein>
    <recommendedName>
        <fullName evidence="6">Lipoprotein</fullName>
    </recommendedName>
</protein>
<dbReference type="SUPFAM" id="SSF53850">
    <property type="entry name" value="Periplasmic binding protein-like II"/>
    <property type="match status" value="1"/>
</dbReference>
<dbReference type="PANTHER" id="PTHR30429">
    <property type="entry name" value="D-METHIONINE-BINDING LIPOPROTEIN METQ"/>
    <property type="match status" value="1"/>
</dbReference>
<accession>A0A7X6LN23</accession>
<evidence type="ECO:0000313" key="9">
    <source>
        <dbReference type="Proteomes" id="UP000585749"/>
    </source>
</evidence>
<sequence>MVTRLVVSRLNPRSGFFYFKKDGVLMNRFLISTIGVMGATVIGTTISTQIISADSKPKTVTVGLVGDSDRQLWEYVKKDAAKKYNINIKLKLFTDYVKPNQALVDNSIDLNAMQTTDYFNEQNKHLGNKLVSIGKTYVTPIRMYSEKHKSLKDLPKGATIIVPNDGSNEKRALDVLQDAKLIKYDHSKKVPGVADITQNKKNFKIKEVNSEQTASALKGVDAGVVNTNYALDAKLDIDKALYTEPVNKANKGYINIIVARKDKQNKKLYKQVVKTYQTEQTKKHMHDLYGSAEKAAWDIKLK</sequence>
<reference evidence="8 9" key="1">
    <citation type="submission" date="2020-04" db="EMBL/GenBank/DDBJ databases">
        <title>MicrobeNet Type strains.</title>
        <authorList>
            <person name="Nicholson A.C."/>
        </authorList>
    </citation>
    <scope>NUCLEOTIDE SEQUENCE [LARGE SCALE GENOMIC DNA]</scope>
    <source>
        <strain evidence="8 9">CCUG 33494</strain>
    </source>
</reference>
<organism evidence="8 9">
    <name type="scientific">Weissella hellenica</name>
    <dbReference type="NCBI Taxonomy" id="46256"/>
    <lineage>
        <taxon>Bacteria</taxon>
        <taxon>Bacillati</taxon>
        <taxon>Bacillota</taxon>
        <taxon>Bacilli</taxon>
        <taxon>Lactobacillales</taxon>
        <taxon>Lactobacillaceae</taxon>
        <taxon>Weissella</taxon>
    </lineage>
</organism>
<evidence type="ECO:0000313" key="8">
    <source>
        <dbReference type="EMBL" id="NKY66669.1"/>
    </source>
</evidence>
<dbReference type="Pfam" id="PF03180">
    <property type="entry name" value="Lipoprotein_9"/>
    <property type="match status" value="1"/>
</dbReference>
<proteinExistence type="inferred from homology"/>
<evidence type="ECO:0000256" key="4">
    <source>
        <dbReference type="ARBA" id="ARBA00023139"/>
    </source>
</evidence>
<evidence type="ECO:0000256" key="6">
    <source>
        <dbReference type="PIRNR" id="PIRNR002854"/>
    </source>
</evidence>
<dbReference type="AlphaFoldDB" id="A0A7X6LN23"/>
<gene>
    <name evidence="8" type="ORF">HF960_03045</name>
</gene>